<sequence length="354" mass="37145">MPANSPQPRGPLRTGLLGIVLVTCLVLVSAGYTTLPFYPQGRPYTAYFANAAGLSVGDDVQIYGFPVGKVTALRLCATGAQVEFTVTRGIAVGDQTLAAIRTDTVLGQRALSVAPAGSGTATSIPLSRTTTPYTLSGALQDIGRSATDIDQPRFARALQVLTDALHDATPPLHNALTGLAALSHSINARDRQVDDLLHAAHTVSGVLAHRAGQLDQIINDGDDLFAALHARQQALATLIGGIDDVARQISGFVADNRVEFGPALTKLNLVLDNLNAHREHLDAALTRLPAFSTTLAEVVGSGPGFDANIYGVPPPNISALLLDTIFQPGKLPASLHDYLAGLVSERARIRPQTP</sequence>
<accession>A0ABY8W0U7</accession>
<dbReference type="PRINTS" id="PR01782">
    <property type="entry name" value="MCEVIRFACTOR"/>
</dbReference>
<dbReference type="InterPro" id="IPR005693">
    <property type="entry name" value="Mce"/>
</dbReference>
<dbReference type="Pfam" id="PF02470">
    <property type="entry name" value="MlaD"/>
    <property type="match status" value="1"/>
</dbReference>
<organism evidence="2 3">
    <name type="scientific">Candidatus Mycobacterium wuenschmannii</name>
    <dbReference type="NCBI Taxonomy" id="3027808"/>
    <lineage>
        <taxon>Bacteria</taxon>
        <taxon>Bacillati</taxon>
        <taxon>Actinomycetota</taxon>
        <taxon>Actinomycetes</taxon>
        <taxon>Mycobacteriales</taxon>
        <taxon>Mycobacteriaceae</taxon>
        <taxon>Mycobacterium</taxon>
    </lineage>
</organism>
<dbReference type="PANTHER" id="PTHR33371:SF18">
    <property type="entry name" value="MCE-FAMILY PROTEIN MCE3C"/>
    <property type="match status" value="1"/>
</dbReference>
<evidence type="ECO:0000313" key="3">
    <source>
        <dbReference type="Proteomes" id="UP001236585"/>
    </source>
</evidence>
<gene>
    <name evidence="2" type="ORF">PT015_00625</name>
</gene>
<dbReference type="EMBL" id="CP126981">
    <property type="protein sequence ID" value="WIM88072.1"/>
    <property type="molecule type" value="Genomic_DNA"/>
</dbReference>
<protein>
    <submittedName>
        <fullName evidence="2">MCE family protein</fullName>
    </submittedName>
</protein>
<dbReference type="InterPro" id="IPR003399">
    <property type="entry name" value="Mce/MlaD"/>
</dbReference>
<feature type="domain" description="Mce/MlaD" evidence="1">
    <location>
        <begin position="41"/>
        <end position="115"/>
    </location>
</feature>
<keyword evidence="3" id="KW-1185">Reference proteome</keyword>
<evidence type="ECO:0000313" key="2">
    <source>
        <dbReference type="EMBL" id="WIM88072.1"/>
    </source>
</evidence>
<dbReference type="Proteomes" id="UP001236585">
    <property type="component" value="Chromosome"/>
</dbReference>
<dbReference type="PANTHER" id="PTHR33371">
    <property type="entry name" value="INTERMEMBRANE PHOSPHOLIPID TRANSPORT SYSTEM BINDING PROTEIN MLAD-RELATED"/>
    <property type="match status" value="1"/>
</dbReference>
<proteinExistence type="predicted"/>
<dbReference type="InterPro" id="IPR052336">
    <property type="entry name" value="MlaD_Phospholipid_Transporter"/>
</dbReference>
<evidence type="ECO:0000259" key="1">
    <source>
        <dbReference type="Pfam" id="PF02470"/>
    </source>
</evidence>
<name>A0ABY8W0U7_9MYCO</name>
<reference evidence="2 3" key="1">
    <citation type="journal article" date="2023" name="Microbiol. Resour. Announc.">
        <title>Complete Genome Sequence of Mycobacterium wuenschmanii, a novel Nontuberculous Mycobacterium Isolated from a captive population of Amazon Milk Frogs.</title>
        <authorList>
            <person name="Hicks J."/>
            <person name="Zeineldin M."/>
            <person name="Ward H."/>
            <person name="Wuenschmann A."/>
            <person name="Camp P."/>
            <person name="Farrell D."/>
            <person name="Lehman K."/>
            <person name="Thacker T."/>
            <person name="Cuthbert E."/>
        </authorList>
    </citation>
    <scope>NUCLEOTIDE SEQUENCE [LARGE SCALE GENOMIC DNA]</scope>
    <source>
        <strain evidence="2 3">Wuenschmanii</strain>
    </source>
</reference>
<dbReference type="RefSeq" id="WP_285188083.1">
    <property type="nucleotide sequence ID" value="NZ_CP126981.1"/>
</dbReference>
<dbReference type="NCBIfam" id="TIGR00996">
    <property type="entry name" value="Mtu_fam_mce"/>
    <property type="match status" value="1"/>
</dbReference>